<dbReference type="Pfam" id="PF03640">
    <property type="entry name" value="Lipoprotein_15"/>
    <property type="match status" value="1"/>
</dbReference>
<feature type="chain" id="PRO_5032545670" description="Lipoprotein" evidence="1">
    <location>
        <begin position="18"/>
        <end position="144"/>
    </location>
</feature>
<protein>
    <recommendedName>
        <fullName evidence="4">Lipoprotein</fullName>
    </recommendedName>
</protein>
<dbReference type="PANTHER" id="PTHR39335">
    <property type="entry name" value="BLL4220 PROTEIN"/>
    <property type="match status" value="1"/>
</dbReference>
<evidence type="ECO:0008006" key="4">
    <source>
        <dbReference type="Google" id="ProtNLM"/>
    </source>
</evidence>
<gene>
    <name evidence="2" type="ORF">GB996_08675</name>
</gene>
<dbReference type="Proteomes" id="UP000442109">
    <property type="component" value="Unassembled WGS sequence"/>
</dbReference>
<evidence type="ECO:0000256" key="1">
    <source>
        <dbReference type="SAM" id="SignalP"/>
    </source>
</evidence>
<evidence type="ECO:0000313" key="3">
    <source>
        <dbReference type="Proteomes" id="UP000442109"/>
    </source>
</evidence>
<dbReference type="AlphaFoldDB" id="A0A844M2F8"/>
<evidence type="ECO:0000313" key="2">
    <source>
        <dbReference type="EMBL" id="MUG32870.1"/>
    </source>
</evidence>
<name>A0A844M2F8_9GAMM</name>
<keyword evidence="1" id="KW-0732">Signal</keyword>
<dbReference type="PANTHER" id="PTHR39335:SF1">
    <property type="entry name" value="BLL4220 PROTEIN"/>
    <property type="match status" value="1"/>
</dbReference>
<feature type="signal peptide" evidence="1">
    <location>
        <begin position="1"/>
        <end position="17"/>
    </location>
</feature>
<dbReference type="EMBL" id="WFKQ01000007">
    <property type="protein sequence ID" value="MUG32870.1"/>
    <property type="molecule type" value="Genomic_DNA"/>
</dbReference>
<dbReference type="PROSITE" id="PS51257">
    <property type="entry name" value="PROKAR_LIPOPROTEIN"/>
    <property type="match status" value="1"/>
</dbReference>
<reference evidence="2 3" key="1">
    <citation type="journal article" date="2019" name="PLoS ONE">
        <title>Pup mortality in New Zealand sea lions (Phocarctos hookeri) at Enderby Island, Auckland Islands, 2013-18.</title>
        <authorList>
            <person name="Michael S.A."/>
            <person name="Hayman D.T.S."/>
            <person name="Gray R."/>
            <person name="Zhang J."/>
            <person name="Rogers L."/>
            <person name="Roe W.D."/>
        </authorList>
    </citation>
    <scope>NUCLEOTIDE SEQUENCE [LARGE SCALE GENOMIC DNA]</scope>
    <source>
        <strain evidence="2 3">SM868</strain>
    </source>
</reference>
<comment type="caution">
    <text evidence="2">The sequence shown here is derived from an EMBL/GenBank/DDBJ whole genome shotgun (WGS) entry which is preliminary data.</text>
</comment>
<sequence>MKALLLTALVAGSMAFTGCTTLKNVAGEDTTGTHDVHSMQNNSSPVTKMNGVLVDSTNHMTLYTYDKDDLNKSNCGKVCLVAWPAFLAPKASMTKGQLTTIKRDDGQYQWAMNGKPLYFYANDTKPGDKNGDGKFGAWDVIKAQ</sequence>
<dbReference type="OrthoDB" id="9800666at2"/>
<dbReference type="GO" id="GO:0043448">
    <property type="term" value="P:alkane catabolic process"/>
    <property type="evidence" value="ECO:0007669"/>
    <property type="project" value="TreeGrafter"/>
</dbReference>
<dbReference type="InterPro" id="IPR005297">
    <property type="entry name" value="Lipoprotein_repeat"/>
</dbReference>
<proteinExistence type="predicted"/>
<organism evidence="2 3">
    <name type="scientific">Psychrobacter sanguinis</name>
    <dbReference type="NCBI Taxonomy" id="861445"/>
    <lineage>
        <taxon>Bacteria</taxon>
        <taxon>Pseudomonadati</taxon>
        <taxon>Pseudomonadota</taxon>
        <taxon>Gammaproteobacteria</taxon>
        <taxon>Moraxellales</taxon>
        <taxon>Moraxellaceae</taxon>
        <taxon>Psychrobacter</taxon>
    </lineage>
</organism>
<keyword evidence="3" id="KW-1185">Reference proteome</keyword>
<accession>A0A844M2F8</accession>
<dbReference type="RefSeq" id="WP_011960721.1">
    <property type="nucleotide sequence ID" value="NZ_WFKQ01000007.1"/>
</dbReference>